<dbReference type="AlphaFoldDB" id="A0AA35X371"/>
<dbReference type="PROSITE" id="PS00745">
    <property type="entry name" value="RF_PROK_I"/>
    <property type="match status" value="1"/>
</dbReference>
<keyword evidence="9" id="KW-1185">Reference proteome</keyword>
<dbReference type="Proteomes" id="UP001174909">
    <property type="component" value="Unassembled WGS sequence"/>
</dbReference>
<dbReference type="GO" id="GO:0003747">
    <property type="term" value="F:translation release factor activity"/>
    <property type="evidence" value="ECO:0007669"/>
    <property type="project" value="InterPro"/>
</dbReference>
<dbReference type="InterPro" id="IPR045853">
    <property type="entry name" value="Pep_chain_release_fac_I_sf"/>
</dbReference>
<dbReference type="InterPro" id="IPR000352">
    <property type="entry name" value="Pep_chain_release_fac_I"/>
</dbReference>
<dbReference type="Pfam" id="PF03462">
    <property type="entry name" value="PCRF"/>
    <property type="match status" value="1"/>
</dbReference>
<evidence type="ECO:0000256" key="2">
    <source>
        <dbReference type="ARBA" id="ARBA00022481"/>
    </source>
</evidence>
<dbReference type="GO" id="GO:0032259">
    <property type="term" value="P:methylation"/>
    <property type="evidence" value="ECO:0007669"/>
    <property type="project" value="UniProtKB-KW"/>
</dbReference>
<dbReference type="Pfam" id="PF00472">
    <property type="entry name" value="RF-1"/>
    <property type="match status" value="1"/>
</dbReference>
<protein>
    <submittedName>
        <fullName evidence="8">Peptide chain release factor 1</fullName>
    </submittedName>
</protein>
<evidence type="ECO:0000313" key="8">
    <source>
        <dbReference type="EMBL" id="CAI8038141.1"/>
    </source>
</evidence>
<evidence type="ECO:0000259" key="7">
    <source>
        <dbReference type="PROSITE" id="PS00745"/>
    </source>
</evidence>
<dbReference type="GO" id="GO:0005737">
    <property type="term" value="C:cytoplasm"/>
    <property type="evidence" value="ECO:0007669"/>
    <property type="project" value="UniProtKB-ARBA"/>
</dbReference>
<evidence type="ECO:0000256" key="3">
    <source>
        <dbReference type="ARBA" id="ARBA00022603"/>
    </source>
</evidence>
<dbReference type="CDD" id="cd02440">
    <property type="entry name" value="AdoMet_MTases"/>
    <property type="match status" value="1"/>
</dbReference>
<evidence type="ECO:0000256" key="1">
    <source>
        <dbReference type="ARBA" id="ARBA00010835"/>
    </source>
</evidence>
<gene>
    <name evidence="8" type="ORF">GBAR_LOCUS21274</name>
</gene>
<comment type="similarity">
    <text evidence="1">Belongs to the prokaryotic/mitochondrial release factor family.</text>
</comment>
<dbReference type="PANTHER" id="PTHR43804">
    <property type="entry name" value="LD18447P"/>
    <property type="match status" value="1"/>
</dbReference>
<proteinExistence type="inferred from homology"/>
<dbReference type="InterPro" id="IPR005139">
    <property type="entry name" value="PCRF"/>
</dbReference>
<dbReference type="PANTHER" id="PTHR43804:SF7">
    <property type="entry name" value="LD18447P"/>
    <property type="match status" value="1"/>
</dbReference>
<dbReference type="Gene3D" id="6.10.140.1950">
    <property type="match status" value="1"/>
</dbReference>
<keyword evidence="5" id="KW-0949">S-adenosyl-L-methionine</keyword>
<keyword evidence="3" id="KW-0489">Methyltransferase</keyword>
<keyword evidence="6" id="KW-0648">Protein biosynthesis</keyword>
<name>A0AA35X371_GEOBA</name>
<evidence type="ECO:0000256" key="6">
    <source>
        <dbReference type="ARBA" id="ARBA00022917"/>
    </source>
</evidence>
<feature type="domain" description="Prokaryotic-type class I peptide chain release factors" evidence="7">
    <location>
        <begin position="188"/>
        <end position="204"/>
    </location>
</feature>
<dbReference type="SUPFAM" id="SSF53335">
    <property type="entry name" value="S-adenosyl-L-methionine-dependent methyltransferases"/>
    <property type="match status" value="1"/>
</dbReference>
<evidence type="ECO:0000256" key="4">
    <source>
        <dbReference type="ARBA" id="ARBA00022679"/>
    </source>
</evidence>
<dbReference type="NCBIfam" id="TIGR03534">
    <property type="entry name" value="RF_mod_PrmC"/>
    <property type="match status" value="1"/>
</dbReference>
<dbReference type="InterPro" id="IPR004556">
    <property type="entry name" value="HemK-like"/>
</dbReference>
<dbReference type="Pfam" id="PF05175">
    <property type="entry name" value="MTS"/>
    <property type="match status" value="1"/>
</dbReference>
<dbReference type="NCBIfam" id="TIGR00536">
    <property type="entry name" value="hemK_fam"/>
    <property type="match status" value="1"/>
</dbReference>
<keyword evidence="4" id="KW-0808">Transferase</keyword>
<dbReference type="GO" id="GO:0008276">
    <property type="term" value="F:protein methyltransferase activity"/>
    <property type="evidence" value="ECO:0007669"/>
    <property type="project" value="InterPro"/>
</dbReference>
<keyword evidence="2" id="KW-0488">Methylation</keyword>
<dbReference type="SUPFAM" id="SSF75620">
    <property type="entry name" value="Release factor"/>
    <property type="match status" value="1"/>
</dbReference>
<dbReference type="SMART" id="SM00937">
    <property type="entry name" value="PCRF"/>
    <property type="match status" value="1"/>
</dbReference>
<dbReference type="InterPro" id="IPR019874">
    <property type="entry name" value="RF_methyltr_PrmC"/>
</dbReference>
<sequence length="477" mass="52427">MELRLNEIDELMASPSVAVDTARLISLSRERASLEPVVNSYKEYLEIQLSLEDTQSIIREADDPDFVALAKEEVASLEDKRSVLEKDLKQALIPTDPSDTRNVFVEIRAATGGDEASLFAGDLYRMYSRYAQLQRWQVDLVDTHESEVGGFKEIISQTNGRATVAVLPEAEEVDIDIKDEDLRIDIFHAGGHGGQNVNKVATAVRVTHLATGIAAVCQDERSQLRNKEKALNVLRARLLTKHNENSKKALARKGGASAKTPAISSGYREFYGLSLEVNPGVFIPRPETEILVDEAMRLAKQTPIRPPLRIVEVGTGCGAIAVALASCLVNVDIHATDISRQALATAQANAEHHGLRNRIEFIHCDLLSCFSGPIDVLIANLPYVRSTAISSLEPEIRMFEPREALDGGDDGLRLIRRLLGEARPVLRGKGVILLEMDPHQMDSVEMVARSHWPSATTSRHKDLAGLDRVLAIQLSGC</sequence>
<dbReference type="Gene3D" id="3.30.160.20">
    <property type="match status" value="1"/>
</dbReference>
<evidence type="ECO:0000256" key="5">
    <source>
        <dbReference type="ARBA" id="ARBA00022691"/>
    </source>
</evidence>
<accession>A0AA35X371</accession>
<dbReference type="InterPro" id="IPR050057">
    <property type="entry name" value="Prokaryotic/Mito_RF"/>
</dbReference>
<dbReference type="InterPro" id="IPR029063">
    <property type="entry name" value="SAM-dependent_MTases_sf"/>
</dbReference>
<dbReference type="EMBL" id="CASHTH010002977">
    <property type="protein sequence ID" value="CAI8038141.1"/>
    <property type="molecule type" value="Genomic_DNA"/>
</dbReference>
<dbReference type="InterPro" id="IPR007848">
    <property type="entry name" value="Small_mtfrase_dom"/>
</dbReference>
<reference evidence="8" key="1">
    <citation type="submission" date="2023-03" db="EMBL/GenBank/DDBJ databases">
        <authorList>
            <person name="Steffen K."/>
            <person name="Cardenas P."/>
        </authorList>
    </citation>
    <scope>NUCLEOTIDE SEQUENCE</scope>
</reference>
<organism evidence="8 9">
    <name type="scientific">Geodia barretti</name>
    <name type="common">Barrett's horny sponge</name>
    <dbReference type="NCBI Taxonomy" id="519541"/>
    <lineage>
        <taxon>Eukaryota</taxon>
        <taxon>Metazoa</taxon>
        <taxon>Porifera</taxon>
        <taxon>Demospongiae</taxon>
        <taxon>Heteroscleromorpha</taxon>
        <taxon>Tetractinellida</taxon>
        <taxon>Astrophorina</taxon>
        <taxon>Geodiidae</taxon>
        <taxon>Geodia</taxon>
    </lineage>
</organism>
<dbReference type="Gene3D" id="3.40.50.150">
    <property type="entry name" value="Vaccinia Virus protein VP39"/>
    <property type="match status" value="1"/>
</dbReference>
<dbReference type="Gene3D" id="3.30.70.1660">
    <property type="match status" value="1"/>
</dbReference>
<evidence type="ECO:0000313" key="9">
    <source>
        <dbReference type="Proteomes" id="UP001174909"/>
    </source>
</evidence>
<comment type="caution">
    <text evidence="8">The sequence shown here is derived from an EMBL/GenBank/DDBJ whole genome shotgun (WGS) entry which is preliminary data.</text>
</comment>